<feature type="domain" description="Multidrug resistance protein MdtA-like barrel-sandwich hybrid" evidence="5">
    <location>
        <begin position="25"/>
        <end position="158"/>
    </location>
</feature>
<dbReference type="GO" id="GO:1990281">
    <property type="term" value="C:efflux pump complex"/>
    <property type="evidence" value="ECO:0007669"/>
    <property type="project" value="TreeGrafter"/>
</dbReference>
<evidence type="ECO:0000313" key="9">
    <source>
        <dbReference type="Proteomes" id="UP001165679"/>
    </source>
</evidence>
<dbReference type="Pfam" id="PF25967">
    <property type="entry name" value="RND-MFP_C"/>
    <property type="match status" value="1"/>
</dbReference>
<dbReference type="AlphaFoldDB" id="A0AA41YHK3"/>
<evidence type="ECO:0000256" key="3">
    <source>
        <dbReference type="ARBA" id="ARBA00022448"/>
    </source>
</evidence>
<sequence length="322" mass="34030">MTTTKTDTGESIVLTGHIQAEDEASMAFRISGRMIERRVNVGDRVEAGQVLAKLDPQDEVNAFRSADAAIAAARAALRQARAEYERQRTLLAQGHTPRRQYEIAERALSTAQSQVDDAEAQLKIAGDRVGHTILMADAPGTVTARGAEPGEVVQAGQMILQVAREGGRDAVFDVPAQLLRSVPANPTIAVTLADDPSVNATGRVREVAPQADPVTRTFLVRVGLTDPPAVMRLGSTVNGSVELESTPVIAVPASALTASNNQPAVWIVDPSALTVSLRNVEVLRFDPSMVVVDHGLDVGDIVVTAGAQALHPGQKVRLLGPS</sequence>
<evidence type="ECO:0000259" key="6">
    <source>
        <dbReference type="Pfam" id="PF25954"/>
    </source>
</evidence>
<evidence type="ECO:0000256" key="1">
    <source>
        <dbReference type="ARBA" id="ARBA00004196"/>
    </source>
</evidence>
<evidence type="ECO:0000259" key="7">
    <source>
        <dbReference type="Pfam" id="PF25967"/>
    </source>
</evidence>
<evidence type="ECO:0000259" key="5">
    <source>
        <dbReference type="Pfam" id="PF25917"/>
    </source>
</evidence>
<gene>
    <name evidence="8" type="ORF">OL599_02730</name>
</gene>
<feature type="domain" description="Multidrug resistance protein MdtA-like C-terminal permuted SH3" evidence="7">
    <location>
        <begin position="248"/>
        <end position="308"/>
    </location>
</feature>
<dbReference type="Pfam" id="PF25954">
    <property type="entry name" value="Beta-barrel_RND_2"/>
    <property type="match status" value="1"/>
</dbReference>
<dbReference type="InterPro" id="IPR006143">
    <property type="entry name" value="RND_pump_MFP"/>
</dbReference>
<feature type="coiled-coil region" evidence="4">
    <location>
        <begin position="63"/>
        <end position="128"/>
    </location>
</feature>
<accession>A0AA41YHK3</accession>
<comment type="similarity">
    <text evidence="2">Belongs to the membrane fusion protein (MFP) (TC 8.A.1) family.</text>
</comment>
<dbReference type="Proteomes" id="UP001165679">
    <property type="component" value="Unassembled WGS sequence"/>
</dbReference>
<feature type="domain" description="CusB-like beta-barrel" evidence="6">
    <location>
        <begin position="172"/>
        <end position="241"/>
    </location>
</feature>
<keyword evidence="3" id="KW-0813">Transport</keyword>
<dbReference type="GO" id="GO:0015562">
    <property type="term" value="F:efflux transmembrane transporter activity"/>
    <property type="evidence" value="ECO:0007669"/>
    <property type="project" value="TreeGrafter"/>
</dbReference>
<protein>
    <submittedName>
        <fullName evidence="8">Efflux RND transporter periplasmic adaptor subunit</fullName>
    </submittedName>
</protein>
<name>A0AA41YHK3_9PROT</name>
<evidence type="ECO:0000313" key="8">
    <source>
        <dbReference type="EMBL" id="MCW3473481.1"/>
    </source>
</evidence>
<dbReference type="InterPro" id="IPR058627">
    <property type="entry name" value="MdtA-like_C"/>
</dbReference>
<dbReference type="Gene3D" id="2.40.30.170">
    <property type="match status" value="1"/>
</dbReference>
<organism evidence="8 9">
    <name type="scientific">Limobrevibacterium gyesilva</name>
    <dbReference type="NCBI Taxonomy" id="2991712"/>
    <lineage>
        <taxon>Bacteria</taxon>
        <taxon>Pseudomonadati</taxon>
        <taxon>Pseudomonadota</taxon>
        <taxon>Alphaproteobacteria</taxon>
        <taxon>Acetobacterales</taxon>
        <taxon>Acetobacteraceae</taxon>
        <taxon>Limobrevibacterium</taxon>
    </lineage>
</organism>
<dbReference type="PANTHER" id="PTHR30469:SF38">
    <property type="entry name" value="HLYD FAMILY SECRETION PROTEIN"/>
    <property type="match status" value="1"/>
</dbReference>
<evidence type="ECO:0000256" key="2">
    <source>
        <dbReference type="ARBA" id="ARBA00009477"/>
    </source>
</evidence>
<dbReference type="PANTHER" id="PTHR30469">
    <property type="entry name" value="MULTIDRUG RESISTANCE PROTEIN MDTA"/>
    <property type="match status" value="1"/>
</dbReference>
<dbReference type="NCBIfam" id="TIGR01730">
    <property type="entry name" value="RND_mfp"/>
    <property type="match status" value="1"/>
</dbReference>
<dbReference type="Gene3D" id="2.40.420.20">
    <property type="match status" value="1"/>
</dbReference>
<reference evidence="8" key="2">
    <citation type="submission" date="2022-10" db="EMBL/GenBank/DDBJ databases">
        <authorList>
            <person name="Trinh H.N."/>
        </authorList>
    </citation>
    <scope>NUCLEOTIDE SEQUENCE</scope>
    <source>
        <strain evidence="8">RN2-1</strain>
    </source>
</reference>
<keyword evidence="9" id="KW-1185">Reference proteome</keyword>
<dbReference type="Gene3D" id="2.40.50.100">
    <property type="match status" value="1"/>
</dbReference>
<keyword evidence="4" id="KW-0175">Coiled coil</keyword>
<dbReference type="SUPFAM" id="SSF111369">
    <property type="entry name" value="HlyD-like secretion proteins"/>
    <property type="match status" value="1"/>
</dbReference>
<dbReference type="EMBL" id="JAPDNT010000001">
    <property type="protein sequence ID" value="MCW3473481.1"/>
    <property type="molecule type" value="Genomic_DNA"/>
</dbReference>
<dbReference type="Gene3D" id="1.10.287.470">
    <property type="entry name" value="Helix hairpin bin"/>
    <property type="match status" value="1"/>
</dbReference>
<proteinExistence type="inferred from homology"/>
<dbReference type="RefSeq" id="WP_264712056.1">
    <property type="nucleotide sequence ID" value="NZ_JAPDNT010000001.1"/>
</dbReference>
<dbReference type="InterPro" id="IPR058625">
    <property type="entry name" value="MdtA-like_BSH"/>
</dbReference>
<dbReference type="InterPro" id="IPR058792">
    <property type="entry name" value="Beta-barrel_RND_2"/>
</dbReference>
<reference evidence="8" key="1">
    <citation type="submission" date="2022-09" db="EMBL/GenBank/DDBJ databases">
        <title>Rhodovastum sp. nov. RN2-1 isolated from soil in Seongnam, South Korea.</title>
        <authorList>
            <person name="Le N.T."/>
        </authorList>
    </citation>
    <scope>NUCLEOTIDE SEQUENCE</scope>
    <source>
        <strain evidence="8">RN2-1</strain>
    </source>
</reference>
<dbReference type="Pfam" id="PF25917">
    <property type="entry name" value="BSH_RND"/>
    <property type="match status" value="1"/>
</dbReference>
<comment type="subcellular location">
    <subcellularLocation>
        <location evidence="1">Cell envelope</location>
    </subcellularLocation>
</comment>
<evidence type="ECO:0000256" key="4">
    <source>
        <dbReference type="SAM" id="Coils"/>
    </source>
</evidence>
<comment type="caution">
    <text evidence="8">The sequence shown here is derived from an EMBL/GenBank/DDBJ whole genome shotgun (WGS) entry which is preliminary data.</text>
</comment>